<keyword evidence="1" id="KW-0472">Membrane</keyword>
<evidence type="ECO:0000256" key="2">
    <source>
        <dbReference type="SAM" id="SignalP"/>
    </source>
</evidence>
<evidence type="ECO:0000313" key="5">
    <source>
        <dbReference type="Proteomes" id="UP000264820"/>
    </source>
</evidence>
<dbReference type="Proteomes" id="UP000264820">
    <property type="component" value="Unplaced"/>
</dbReference>
<reference evidence="4" key="2">
    <citation type="submission" date="2025-09" db="UniProtKB">
        <authorList>
            <consortium name="Ensembl"/>
        </authorList>
    </citation>
    <scope>IDENTIFICATION</scope>
</reference>
<proteinExistence type="predicted"/>
<organism evidence="4 5">
    <name type="scientific">Hippocampus comes</name>
    <name type="common">Tiger tail seahorse</name>
    <dbReference type="NCBI Taxonomy" id="109280"/>
    <lineage>
        <taxon>Eukaryota</taxon>
        <taxon>Metazoa</taxon>
        <taxon>Chordata</taxon>
        <taxon>Craniata</taxon>
        <taxon>Vertebrata</taxon>
        <taxon>Euteleostomi</taxon>
        <taxon>Actinopterygii</taxon>
        <taxon>Neopterygii</taxon>
        <taxon>Teleostei</taxon>
        <taxon>Neoteleostei</taxon>
        <taxon>Acanthomorphata</taxon>
        <taxon>Syngnathiaria</taxon>
        <taxon>Syngnathiformes</taxon>
        <taxon>Syngnathoidei</taxon>
        <taxon>Syngnathidae</taxon>
        <taxon>Hippocampus</taxon>
    </lineage>
</organism>
<dbReference type="AlphaFoldDB" id="A0A3Q3E7E9"/>
<dbReference type="Pfam" id="PF01108">
    <property type="entry name" value="Tissue_fac"/>
    <property type="match status" value="1"/>
</dbReference>
<dbReference type="GO" id="GO:0005886">
    <property type="term" value="C:plasma membrane"/>
    <property type="evidence" value="ECO:0007669"/>
    <property type="project" value="TreeGrafter"/>
</dbReference>
<dbReference type="PANTHER" id="PTHR20859">
    <property type="entry name" value="INTERFERON/INTERLEUKIN RECEPTOR"/>
    <property type="match status" value="1"/>
</dbReference>
<dbReference type="Gene3D" id="2.60.40.10">
    <property type="entry name" value="Immunoglobulins"/>
    <property type="match status" value="1"/>
</dbReference>
<keyword evidence="1" id="KW-1133">Transmembrane helix</keyword>
<dbReference type="InterPro" id="IPR013783">
    <property type="entry name" value="Ig-like_fold"/>
</dbReference>
<sequence length="292" mass="32782">MTRLQRLFLLICFHFATQVFSEAPPALPQEVLFDNWQVTWTPASEENNVTYTVRYSSSFSFDSDLWEDVPSCKQVNFTSCNVTLIKAEAEHGCVMLGVQAESRGLTSDLVRACSRQGNSCSPKVGLSARPGFLTVHLSRHSGIAQEGYHIKQRIYFGKEGERLETYEDAVASVSINNLKAGERYCAKVQYTYFDHPVGVASCDKCEVIPPSDPGTKTIESTFAIVPVLVILIPIIAYLWLFQRKRIKEWLQPSYKMPNALIMEASDLAHIQISTNSPTEELDDITSMELRGQ</sequence>
<dbReference type="PANTHER" id="PTHR20859:SF53">
    <property type="entry name" value="INTERLEUKIN-22 RECEPTOR SUBUNIT ALPHA-1"/>
    <property type="match status" value="1"/>
</dbReference>
<dbReference type="InterPro" id="IPR036116">
    <property type="entry name" value="FN3_sf"/>
</dbReference>
<dbReference type="InterPro" id="IPR050650">
    <property type="entry name" value="Type-II_Cytokine-TF_Rcpt"/>
</dbReference>
<keyword evidence="2" id="KW-0732">Signal</keyword>
<dbReference type="InterPro" id="IPR003961">
    <property type="entry name" value="FN3_dom"/>
</dbReference>
<dbReference type="OMA" id="ACSRHGD"/>
<keyword evidence="1" id="KW-0812">Transmembrane</keyword>
<feature type="signal peptide" evidence="2">
    <location>
        <begin position="1"/>
        <end position="21"/>
    </location>
</feature>
<feature type="chain" id="PRO_5018698124" evidence="2">
    <location>
        <begin position="22"/>
        <end position="292"/>
    </location>
</feature>
<dbReference type="Ensembl" id="ENSHCOT00000022362.1">
    <property type="protein sequence ID" value="ENSHCOP00000026821.1"/>
    <property type="gene ID" value="ENSHCOG00000018101.1"/>
</dbReference>
<dbReference type="GeneTree" id="ENSGT00510000051617"/>
<accession>A0A3Q3E7E9</accession>
<feature type="domain" description="Fibronectin type-III" evidence="3">
    <location>
        <begin position="9"/>
        <end position="108"/>
    </location>
</feature>
<protein>
    <submittedName>
        <fullName evidence="4">Interferon gamma receptor 2</fullName>
    </submittedName>
</protein>
<evidence type="ECO:0000313" key="4">
    <source>
        <dbReference type="Ensembl" id="ENSHCOP00000026821.1"/>
    </source>
</evidence>
<keyword evidence="5" id="KW-1185">Reference proteome</keyword>
<dbReference type="SUPFAM" id="SSF49265">
    <property type="entry name" value="Fibronectin type III"/>
    <property type="match status" value="1"/>
</dbReference>
<feature type="transmembrane region" description="Helical" evidence="1">
    <location>
        <begin position="222"/>
        <end position="241"/>
    </location>
</feature>
<evidence type="ECO:0000259" key="3">
    <source>
        <dbReference type="Pfam" id="PF01108"/>
    </source>
</evidence>
<evidence type="ECO:0000256" key="1">
    <source>
        <dbReference type="SAM" id="Phobius"/>
    </source>
</evidence>
<name>A0A3Q3E7E9_HIPCM</name>
<dbReference type="STRING" id="109280.ENSHCOP00000026821"/>
<reference evidence="4" key="1">
    <citation type="submission" date="2025-08" db="UniProtKB">
        <authorList>
            <consortium name="Ensembl"/>
        </authorList>
    </citation>
    <scope>IDENTIFICATION</scope>
</reference>
<dbReference type="GO" id="GO:0004896">
    <property type="term" value="F:cytokine receptor activity"/>
    <property type="evidence" value="ECO:0007669"/>
    <property type="project" value="TreeGrafter"/>
</dbReference>